<dbReference type="Gene3D" id="2.30.31.20">
    <property type="entry name" value="Sporulation-specific cell division protein SsgB"/>
    <property type="match status" value="1"/>
</dbReference>
<organism evidence="7 8">
    <name type="scientific">Pseudonocardia parietis</name>
    <dbReference type="NCBI Taxonomy" id="570936"/>
    <lineage>
        <taxon>Bacteria</taxon>
        <taxon>Bacillati</taxon>
        <taxon>Actinomycetota</taxon>
        <taxon>Actinomycetes</taxon>
        <taxon>Pseudonocardiales</taxon>
        <taxon>Pseudonocardiaceae</taxon>
        <taxon>Pseudonocardia</taxon>
    </lineage>
</organism>
<comment type="subcellular location">
    <subcellularLocation>
        <location evidence="1">Cell septum</location>
    </subcellularLocation>
</comment>
<evidence type="ECO:0000256" key="3">
    <source>
        <dbReference type="ARBA" id="ARBA00022618"/>
    </source>
</evidence>
<evidence type="ECO:0000313" key="7">
    <source>
        <dbReference type="EMBL" id="MBP2371357.1"/>
    </source>
</evidence>
<accession>A0ABS4W550</accession>
<keyword evidence="3" id="KW-0132">Cell division</keyword>
<name>A0ABS4W550_9PSEU</name>
<keyword evidence="4" id="KW-0749">Sporulation</keyword>
<dbReference type="RefSeq" id="WP_210036519.1">
    <property type="nucleotide sequence ID" value="NZ_JAGINU010000002.1"/>
</dbReference>
<dbReference type="EMBL" id="JAGINU010000002">
    <property type="protein sequence ID" value="MBP2371357.1"/>
    <property type="molecule type" value="Genomic_DNA"/>
</dbReference>
<dbReference type="InterPro" id="IPR038658">
    <property type="entry name" value="SsgB_sf"/>
</dbReference>
<gene>
    <name evidence="7" type="ORF">JOF36_007130</name>
</gene>
<comment type="similarity">
    <text evidence="2">Belongs to the SsgA family.</text>
</comment>
<proteinExistence type="inferred from homology"/>
<protein>
    <submittedName>
        <fullName evidence="7">Uncharacterized protein</fullName>
    </submittedName>
</protein>
<evidence type="ECO:0000313" key="8">
    <source>
        <dbReference type="Proteomes" id="UP001519295"/>
    </source>
</evidence>
<evidence type="ECO:0000256" key="5">
    <source>
        <dbReference type="ARBA" id="ARBA00023210"/>
    </source>
</evidence>
<evidence type="ECO:0000256" key="4">
    <source>
        <dbReference type="ARBA" id="ARBA00022969"/>
    </source>
</evidence>
<evidence type="ECO:0000256" key="2">
    <source>
        <dbReference type="ARBA" id="ARBA00009323"/>
    </source>
</evidence>
<keyword evidence="6" id="KW-0131">Cell cycle</keyword>
<dbReference type="Pfam" id="PF04686">
    <property type="entry name" value="SsgA"/>
    <property type="match status" value="1"/>
</dbReference>
<sequence length="157" mass="16635">MTAHPSTAITTTFEGRLYHLDPSTGVHTAPLVVAMSYAATDPYTVDVRLTDASGQAPVVTCAVGRDLLAGGLSTSSDTTAPDQPAAEVCVATRGLACGDWTLITWYSPGDRAEIGIPTYELIEFLAETEDLVAPGTEAAHLELDSEIRELLKRETGR</sequence>
<keyword evidence="5" id="KW-0717">Septation</keyword>
<reference evidence="7 8" key="1">
    <citation type="submission" date="2021-03" db="EMBL/GenBank/DDBJ databases">
        <title>Sequencing the genomes of 1000 actinobacteria strains.</title>
        <authorList>
            <person name="Klenk H.-P."/>
        </authorList>
    </citation>
    <scope>NUCLEOTIDE SEQUENCE [LARGE SCALE GENOMIC DNA]</scope>
    <source>
        <strain evidence="7 8">DSM 45256</strain>
    </source>
</reference>
<evidence type="ECO:0000256" key="1">
    <source>
        <dbReference type="ARBA" id="ARBA00004431"/>
    </source>
</evidence>
<dbReference type="Proteomes" id="UP001519295">
    <property type="component" value="Unassembled WGS sequence"/>
</dbReference>
<evidence type="ECO:0000256" key="6">
    <source>
        <dbReference type="ARBA" id="ARBA00023306"/>
    </source>
</evidence>
<comment type="caution">
    <text evidence="7">The sequence shown here is derived from an EMBL/GenBank/DDBJ whole genome shotgun (WGS) entry which is preliminary data.</text>
</comment>
<dbReference type="InterPro" id="IPR006776">
    <property type="entry name" value="SsgB"/>
</dbReference>
<keyword evidence="8" id="KW-1185">Reference proteome</keyword>